<dbReference type="AlphaFoldDB" id="A0A5R8WWC9"/>
<dbReference type="RefSeq" id="WP_138075026.1">
    <property type="nucleotide sequence ID" value="NZ_VAJM01000001.1"/>
</dbReference>
<reference evidence="2 3" key="1">
    <citation type="submission" date="2019-05" db="EMBL/GenBank/DDBJ databases">
        <title>Hymenobacter edaphi sp. nov., isolated from abandoned arsenic-contaminated farmland soil.</title>
        <authorList>
            <person name="Nie L."/>
        </authorList>
    </citation>
    <scope>NUCLEOTIDE SEQUENCE [LARGE SCALE GENOMIC DNA]</scope>
    <source>
        <strain evidence="2 3">1-3-3-8</strain>
    </source>
</reference>
<comment type="caution">
    <text evidence="2">The sequence shown here is derived from an EMBL/GenBank/DDBJ whole genome shotgun (WGS) entry which is preliminary data.</text>
</comment>
<dbReference type="EMBL" id="VAJM01000001">
    <property type="protein sequence ID" value="TLM96776.1"/>
    <property type="molecule type" value="Genomic_DNA"/>
</dbReference>
<evidence type="ECO:0000313" key="2">
    <source>
        <dbReference type="EMBL" id="TLM96776.1"/>
    </source>
</evidence>
<gene>
    <name evidence="2" type="ORF">FDY95_01920</name>
</gene>
<proteinExistence type="predicted"/>
<dbReference type="CDD" id="cd07344">
    <property type="entry name" value="M48_yhfN_like"/>
    <property type="match status" value="1"/>
</dbReference>
<sequence length="244" mass="28049">MSKTIQIAGLEVELVRKAIRTLRVTVYPPHGRVRVAAPLRLPEANIHEFIEARRAWIQKHQARFATQTPAAELSYSTGETHYYQGRPYQLRVHATEGRARVVLQEDEGVLDLYAPAASTPAERQQVLAAWYRARLKEQLPALLARWEPVVGARAAAWGVKQMRTRWGTCNTRAHRIWLSLELIKKPQDCLEYVLVHELTHLHERLHNARFWGLMDQFMPDWRQHKARLNQAVPGQPQPTAGDAD</sequence>
<name>A0A5R8WWC9_9BACT</name>
<dbReference type="Gene3D" id="3.30.2010.10">
    <property type="entry name" value="Metalloproteases ('zincins'), catalytic domain"/>
    <property type="match status" value="1"/>
</dbReference>
<accession>A0A5R8WWC9</accession>
<feature type="domain" description="YgjP-like metallopeptidase" evidence="1">
    <location>
        <begin position="24"/>
        <end position="230"/>
    </location>
</feature>
<evidence type="ECO:0000259" key="1">
    <source>
        <dbReference type="Pfam" id="PF01863"/>
    </source>
</evidence>
<evidence type="ECO:0000313" key="3">
    <source>
        <dbReference type="Proteomes" id="UP000305517"/>
    </source>
</evidence>
<dbReference type="Proteomes" id="UP000305517">
    <property type="component" value="Unassembled WGS sequence"/>
</dbReference>
<protein>
    <submittedName>
        <fullName evidence="2">M48 family metallopeptidase</fullName>
    </submittedName>
</protein>
<dbReference type="PANTHER" id="PTHR30399">
    <property type="entry name" value="UNCHARACTERIZED PROTEIN YGJP"/>
    <property type="match status" value="1"/>
</dbReference>
<dbReference type="OrthoDB" id="9811177at2"/>
<keyword evidence="3" id="KW-1185">Reference proteome</keyword>
<dbReference type="InterPro" id="IPR002725">
    <property type="entry name" value="YgjP-like_metallopeptidase"/>
</dbReference>
<organism evidence="2 3">
    <name type="scientific">Hymenobacter jeollabukensis</name>
    <dbReference type="NCBI Taxonomy" id="2025313"/>
    <lineage>
        <taxon>Bacteria</taxon>
        <taxon>Pseudomonadati</taxon>
        <taxon>Bacteroidota</taxon>
        <taxon>Cytophagia</taxon>
        <taxon>Cytophagales</taxon>
        <taxon>Hymenobacteraceae</taxon>
        <taxon>Hymenobacter</taxon>
    </lineage>
</organism>
<dbReference type="PANTHER" id="PTHR30399:SF1">
    <property type="entry name" value="UTP PYROPHOSPHATASE"/>
    <property type="match status" value="1"/>
</dbReference>
<dbReference type="Pfam" id="PF01863">
    <property type="entry name" value="YgjP-like"/>
    <property type="match status" value="1"/>
</dbReference>
<dbReference type="InterPro" id="IPR053136">
    <property type="entry name" value="UTP_pyrophosphatase-like"/>
</dbReference>